<name>A0ABZ1BP67_9FIRM</name>
<accession>A0ABZ1BP67</accession>
<dbReference type="Proteomes" id="UP001333102">
    <property type="component" value="Chromosome"/>
</dbReference>
<reference evidence="3" key="1">
    <citation type="submission" date="2023-12" db="EMBL/GenBank/DDBJ databases">
        <title>Novel isolates from deep terrestrial aquifers shed light on the physiology and ecology of the class Limnochordia.</title>
        <authorList>
            <person name="Karnachuk O.V."/>
            <person name="Lukina A.P."/>
            <person name="Avakyan M.R."/>
            <person name="Kadnikov V."/>
            <person name="Begmatov S."/>
            <person name="Beletsky A.V."/>
            <person name="Mardanov A.V."/>
            <person name="Ravin N.V."/>
        </authorList>
    </citation>
    <scope>NUCLEOTIDE SEQUENCE [LARGE SCALE GENOMIC DNA]</scope>
    <source>
        <strain evidence="3">LN</strain>
    </source>
</reference>
<evidence type="ECO:0008006" key="4">
    <source>
        <dbReference type="Google" id="ProtNLM"/>
    </source>
</evidence>
<keyword evidence="1" id="KW-0812">Transmembrane</keyword>
<evidence type="ECO:0000313" key="3">
    <source>
        <dbReference type="Proteomes" id="UP001333102"/>
    </source>
</evidence>
<sequence length="95" mass="10654">MGVRRAQATGATRRPRPRISWIGLVVSQTMVLFGAWLAAEWDVGLWWTIVCLSSDAGYAVTHLHPPYREPALHLAIGYGVWFAGMVLFRYGPAWL</sequence>
<organism evidence="2 3">
    <name type="scientific">Geochorda subterranea</name>
    <dbReference type="NCBI Taxonomy" id="3109564"/>
    <lineage>
        <taxon>Bacteria</taxon>
        <taxon>Bacillati</taxon>
        <taxon>Bacillota</taxon>
        <taxon>Limnochordia</taxon>
        <taxon>Limnochordales</taxon>
        <taxon>Geochordaceae</taxon>
        <taxon>Geochorda</taxon>
    </lineage>
</organism>
<keyword evidence="1" id="KW-1133">Transmembrane helix</keyword>
<protein>
    <recommendedName>
        <fullName evidence="4">YhhN-like protein</fullName>
    </recommendedName>
</protein>
<proteinExistence type="predicted"/>
<gene>
    <name evidence="2" type="ORF">VLY81_13375</name>
</gene>
<evidence type="ECO:0000256" key="1">
    <source>
        <dbReference type="SAM" id="Phobius"/>
    </source>
</evidence>
<keyword evidence="1" id="KW-0472">Membrane</keyword>
<keyword evidence="3" id="KW-1185">Reference proteome</keyword>
<dbReference type="RefSeq" id="WP_324668710.1">
    <property type="nucleotide sequence ID" value="NZ_CP141614.1"/>
</dbReference>
<evidence type="ECO:0000313" key="2">
    <source>
        <dbReference type="EMBL" id="WRP14393.1"/>
    </source>
</evidence>
<feature type="transmembrane region" description="Helical" evidence="1">
    <location>
        <begin position="71"/>
        <end position="90"/>
    </location>
</feature>
<feature type="transmembrane region" description="Helical" evidence="1">
    <location>
        <begin position="21"/>
        <end position="39"/>
    </location>
</feature>
<dbReference type="EMBL" id="CP141614">
    <property type="protein sequence ID" value="WRP14393.1"/>
    <property type="molecule type" value="Genomic_DNA"/>
</dbReference>